<dbReference type="PANTHER" id="PTHR30373:SF2">
    <property type="entry name" value="UPF0603 PROTEIN YGCG"/>
    <property type="match status" value="1"/>
</dbReference>
<sequence>MKIGTKILILFLTLNLLSCKGSAQETEIKKSATEIQLSETVKNTFPKPIGIINDYGKIFTESQRAELSKVLYDYDIETTRQIVVVTIESIKPYQNIQKYATDLGNEWGIGDADKNNGLTIVVCNPCRQIGIATGLGTELILTDEICKNVIDQTIIPEFKNGEFYNGIKKGVTELIEKWK</sequence>
<organism evidence="3 4">
    <name type="scientific">Litoribaculum gwangyangense</name>
    <dbReference type="NCBI Taxonomy" id="1130722"/>
    <lineage>
        <taxon>Bacteria</taxon>
        <taxon>Pseudomonadati</taxon>
        <taxon>Bacteroidota</taxon>
        <taxon>Flavobacteriia</taxon>
        <taxon>Flavobacteriales</taxon>
        <taxon>Flavobacteriaceae</taxon>
        <taxon>Litoribaculum</taxon>
    </lineage>
</organism>
<feature type="signal peptide" evidence="1">
    <location>
        <begin position="1"/>
        <end position="23"/>
    </location>
</feature>
<reference evidence="4" key="1">
    <citation type="journal article" date="2019" name="Int. J. Syst. Evol. Microbiol.">
        <title>The Global Catalogue of Microorganisms (GCM) 10K type strain sequencing project: providing services to taxonomists for standard genome sequencing and annotation.</title>
        <authorList>
            <consortium name="The Broad Institute Genomics Platform"/>
            <consortium name="The Broad Institute Genome Sequencing Center for Infectious Disease"/>
            <person name="Wu L."/>
            <person name="Ma J."/>
        </authorList>
    </citation>
    <scope>NUCLEOTIDE SEQUENCE [LARGE SCALE GENOMIC DNA]</scope>
    <source>
        <strain evidence="4">JCM 18325</strain>
    </source>
</reference>
<gene>
    <name evidence="3" type="ORF">GCM10023330_29990</name>
</gene>
<dbReference type="Proteomes" id="UP001501433">
    <property type="component" value="Unassembled WGS sequence"/>
</dbReference>
<dbReference type="InterPro" id="IPR007621">
    <property type="entry name" value="TPM_dom"/>
</dbReference>
<dbReference type="Gene3D" id="3.10.310.50">
    <property type="match status" value="1"/>
</dbReference>
<keyword evidence="1" id="KW-0732">Signal</keyword>
<dbReference type="EMBL" id="BAABJW010000017">
    <property type="protein sequence ID" value="GAA4819308.1"/>
    <property type="molecule type" value="Genomic_DNA"/>
</dbReference>
<evidence type="ECO:0000313" key="4">
    <source>
        <dbReference type="Proteomes" id="UP001501433"/>
    </source>
</evidence>
<feature type="chain" id="PRO_5046690804" description="TPM domain-containing protein" evidence="1">
    <location>
        <begin position="24"/>
        <end position="179"/>
    </location>
</feature>
<dbReference type="PANTHER" id="PTHR30373">
    <property type="entry name" value="UPF0603 PROTEIN YGCG"/>
    <property type="match status" value="1"/>
</dbReference>
<feature type="domain" description="TPM" evidence="2">
    <location>
        <begin position="52"/>
        <end position="176"/>
    </location>
</feature>
<evidence type="ECO:0000259" key="2">
    <source>
        <dbReference type="Pfam" id="PF04536"/>
    </source>
</evidence>
<dbReference type="RefSeq" id="WP_345278308.1">
    <property type="nucleotide sequence ID" value="NZ_BAABJW010000017.1"/>
</dbReference>
<proteinExistence type="predicted"/>
<comment type="caution">
    <text evidence="3">The sequence shown here is derived from an EMBL/GenBank/DDBJ whole genome shotgun (WGS) entry which is preliminary data.</text>
</comment>
<name>A0ABP9CW73_9FLAO</name>
<keyword evidence="4" id="KW-1185">Reference proteome</keyword>
<protein>
    <recommendedName>
        <fullName evidence="2">TPM domain-containing protein</fullName>
    </recommendedName>
</protein>
<dbReference type="Pfam" id="PF04536">
    <property type="entry name" value="TPM_phosphatase"/>
    <property type="match status" value="1"/>
</dbReference>
<evidence type="ECO:0000256" key="1">
    <source>
        <dbReference type="SAM" id="SignalP"/>
    </source>
</evidence>
<evidence type="ECO:0000313" key="3">
    <source>
        <dbReference type="EMBL" id="GAA4819308.1"/>
    </source>
</evidence>
<accession>A0ABP9CW73</accession>